<dbReference type="InterPro" id="IPR040884">
    <property type="entry name" value="SLATT_1"/>
</dbReference>
<evidence type="ECO:0008006" key="5">
    <source>
        <dbReference type="Google" id="ProtNLM"/>
    </source>
</evidence>
<evidence type="ECO:0000256" key="1">
    <source>
        <dbReference type="SAM" id="Phobius"/>
    </source>
</evidence>
<feature type="non-terminal residue" evidence="4">
    <location>
        <position position="1"/>
    </location>
</feature>
<dbReference type="AlphaFoldDB" id="A0A6J4N0Y4"/>
<dbReference type="NCBIfam" id="NF033610">
    <property type="entry name" value="SLATT_3"/>
    <property type="match status" value="1"/>
</dbReference>
<gene>
    <name evidence="4" type="ORF">AVDCRST_MAG93-8724</name>
</gene>
<accession>A0A6J4N0Y4</accession>
<dbReference type="Pfam" id="PF18181">
    <property type="entry name" value="SLATT_1"/>
    <property type="match status" value="1"/>
</dbReference>
<protein>
    <recommendedName>
        <fullName evidence="5">SMODS and SLOG-associating 2TM effector domain-containing protein</fullName>
    </recommendedName>
</protein>
<feature type="domain" description="SMODS and SLOG-associating 2TM effector" evidence="2">
    <location>
        <begin position="150"/>
        <end position="272"/>
    </location>
</feature>
<evidence type="ECO:0000259" key="3">
    <source>
        <dbReference type="Pfam" id="PF18184"/>
    </source>
</evidence>
<dbReference type="NCBIfam" id="NF033634">
    <property type="entry name" value="SLATT_1"/>
    <property type="match status" value="1"/>
</dbReference>
<dbReference type="EMBL" id="CADCTR010002934">
    <property type="protein sequence ID" value="CAA9374730.1"/>
    <property type="molecule type" value="Genomic_DNA"/>
</dbReference>
<organism evidence="4">
    <name type="scientific">uncultured Chloroflexia bacterium</name>
    <dbReference type="NCBI Taxonomy" id="1672391"/>
    <lineage>
        <taxon>Bacteria</taxon>
        <taxon>Bacillati</taxon>
        <taxon>Chloroflexota</taxon>
        <taxon>Chloroflexia</taxon>
        <taxon>environmental samples</taxon>
    </lineage>
</organism>
<feature type="transmembrane region" description="Helical" evidence="1">
    <location>
        <begin position="176"/>
        <end position="196"/>
    </location>
</feature>
<evidence type="ECO:0000259" key="2">
    <source>
        <dbReference type="Pfam" id="PF18181"/>
    </source>
</evidence>
<proteinExistence type="predicted"/>
<evidence type="ECO:0000313" key="4">
    <source>
        <dbReference type="EMBL" id="CAA9374730.1"/>
    </source>
</evidence>
<dbReference type="Pfam" id="PF18184">
    <property type="entry name" value="SLATT_3"/>
    <property type="match status" value="1"/>
</dbReference>
<keyword evidence="1" id="KW-0812">Transmembrane</keyword>
<sequence length="285" mass="31501">DASRGGQNTYKRLVQVDLALVVAGAALGALAFLVPKGYAPAFAAVAAIVLLGSIVAKYVNKQRSDDKEWFDGRAVAESVKTLTWRYMMRLEPFDDDATSDQKFIEGLDAIREARSGLQYRVGSQDDSAEQITPRMREVRQMPVQERRDLYVKERVEDQAKWYADKSEDNRRLASRLFWAALVAQFIALTLAVWRVASPSAGLSLVGPLLALAAAFTAWTQLGRNDELRQSYALANQELLNIKALANTVETDQELAKIVSDGEGAISREHTMWIAKRGKPLPSAAS</sequence>
<name>A0A6J4N0Y4_9CHLR</name>
<keyword evidence="1" id="KW-1133">Transmembrane helix</keyword>
<feature type="domain" description="SMODS and SLOG-associating 2TM effector" evidence="3">
    <location>
        <begin position="2"/>
        <end position="147"/>
    </location>
</feature>
<dbReference type="InterPro" id="IPR041116">
    <property type="entry name" value="SLATT_3"/>
</dbReference>
<feature type="transmembrane region" description="Helical" evidence="1">
    <location>
        <begin position="12"/>
        <end position="32"/>
    </location>
</feature>
<feature type="transmembrane region" description="Helical" evidence="1">
    <location>
        <begin position="202"/>
        <end position="221"/>
    </location>
</feature>
<keyword evidence="1" id="KW-0472">Membrane</keyword>
<reference evidence="4" key="1">
    <citation type="submission" date="2020-02" db="EMBL/GenBank/DDBJ databases">
        <authorList>
            <person name="Meier V. D."/>
        </authorList>
    </citation>
    <scope>NUCLEOTIDE SEQUENCE</scope>
    <source>
        <strain evidence="4">AVDCRST_MAG93</strain>
    </source>
</reference>
<feature type="transmembrane region" description="Helical" evidence="1">
    <location>
        <begin position="38"/>
        <end position="59"/>
    </location>
</feature>